<feature type="compositionally biased region" description="Polar residues" evidence="1">
    <location>
        <begin position="85"/>
        <end position="98"/>
    </location>
</feature>
<accession>A0A5B7CIS3</accession>
<dbReference type="AlphaFoldDB" id="A0A5B7CIS3"/>
<protein>
    <submittedName>
        <fullName evidence="2">Uncharacterized protein</fullName>
    </submittedName>
</protein>
<evidence type="ECO:0000256" key="1">
    <source>
        <dbReference type="SAM" id="MobiDB-lite"/>
    </source>
</evidence>
<name>A0A5B7CIS3_PORTR</name>
<organism evidence="2 3">
    <name type="scientific">Portunus trituberculatus</name>
    <name type="common">Swimming crab</name>
    <name type="synonym">Neptunus trituberculatus</name>
    <dbReference type="NCBI Taxonomy" id="210409"/>
    <lineage>
        <taxon>Eukaryota</taxon>
        <taxon>Metazoa</taxon>
        <taxon>Ecdysozoa</taxon>
        <taxon>Arthropoda</taxon>
        <taxon>Crustacea</taxon>
        <taxon>Multicrustacea</taxon>
        <taxon>Malacostraca</taxon>
        <taxon>Eumalacostraca</taxon>
        <taxon>Eucarida</taxon>
        <taxon>Decapoda</taxon>
        <taxon>Pleocyemata</taxon>
        <taxon>Brachyura</taxon>
        <taxon>Eubrachyura</taxon>
        <taxon>Portunoidea</taxon>
        <taxon>Portunidae</taxon>
        <taxon>Portuninae</taxon>
        <taxon>Portunus</taxon>
    </lineage>
</organism>
<gene>
    <name evidence="2" type="ORF">E2C01_001222</name>
</gene>
<sequence>MVSEGRGKPKLMVIIEISKDGDLHESIKRHVTLPPTVSRRQAVPWTVMSVATQAVTAHLSCNMETFGKFTTSFDDKFTEPPELIQTRTGQTRTSPEQN</sequence>
<comment type="caution">
    <text evidence="2">The sequence shown here is derived from an EMBL/GenBank/DDBJ whole genome shotgun (WGS) entry which is preliminary data.</text>
</comment>
<reference evidence="2 3" key="1">
    <citation type="submission" date="2019-05" db="EMBL/GenBank/DDBJ databases">
        <title>Another draft genome of Portunus trituberculatus and its Hox gene families provides insights of decapod evolution.</title>
        <authorList>
            <person name="Jeong J.-H."/>
            <person name="Song I."/>
            <person name="Kim S."/>
            <person name="Choi T."/>
            <person name="Kim D."/>
            <person name="Ryu S."/>
            <person name="Kim W."/>
        </authorList>
    </citation>
    <scope>NUCLEOTIDE SEQUENCE [LARGE SCALE GENOMIC DNA]</scope>
    <source>
        <tissue evidence="2">Muscle</tissue>
    </source>
</reference>
<proteinExistence type="predicted"/>
<keyword evidence="3" id="KW-1185">Reference proteome</keyword>
<dbReference type="EMBL" id="VSRR010000037">
    <property type="protein sequence ID" value="MPC08631.1"/>
    <property type="molecule type" value="Genomic_DNA"/>
</dbReference>
<evidence type="ECO:0000313" key="2">
    <source>
        <dbReference type="EMBL" id="MPC08631.1"/>
    </source>
</evidence>
<dbReference type="Proteomes" id="UP000324222">
    <property type="component" value="Unassembled WGS sequence"/>
</dbReference>
<evidence type="ECO:0000313" key="3">
    <source>
        <dbReference type="Proteomes" id="UP000324222"/>
    </source>
</evidence>
<feature type="region of interest" description="Disordered" evidence="1">
    <location>
        <begin position="77"/>
        <end position="98"/>
    </location>
</feature>